<proteinExistence type="predicted"/>
<dbReference type="AlphaFoldDB" id="A0AA90P0V0"/>
<evidence type="ECO:0000313" key="1">
    <source>
        <dbReference type="EMBL" id="MDP0588896.1"/>
    </source>
</evidence>
<dbReference type="Proteomes" id="UP001178148">
    <property type="component" value="Unassembled WGS sequence"/>
</dbReference>
<accession>A0AA90P0V0</accession>
<reference evidence="1 2" key="1">
    <citation type="journal article" date="2023" name="bioRxiv">
        <title>An intranuclear bacterial parasite of deep-sea mussels expresses apoptosis inhibitors acquired from its host.</title>
        <authorList>
            <person name="Gonzalez Porras M.A."/>
            <person name="Assie A."/>
            <person name="Tietjen M."/>
            <person name="Violette M."/>
            <person name="Kleiner M."/>
            <person name="Gruber-Vodicka H."/>
            <person name="Dubilier N."/>
            <person name="Leisch N."/>
        </authorList>
    </citation>
    <scope>NUCLEOTIDE SEQUENCE [LARGE SCALE GENOMIC DNA]</scope>
    <source>
        <strain evidence="1">IAP13</strain>
    </source>
</reference>
<evidence type="ECO:0000313" key="2">
    <source>
        <dbReference type="Proteomes" id="UP001178148"/>
    </source>
</evidence>
<protein>
    <submittedName>
        <fullName evidence="1">Uncharacterized protein</fullName>
    </submittedName>
</protein>
<sequence>MNIKPIVVRVGDGNQPLLGASMMAFYGAENLVKNTIRKGISVAKNIITYNTKKEVAGVIKSTPNTKTNTVSNALTTVLNLFISINKYNPVRIMAQSDNSYVGKPTRFMQQQLNEVILRILTRPKDFAKLLEVLGAPVSIDVHTALSLEKTADVYSSMTDEICSSFMQPEIFIAKKPKSAKVSLLLAILETGNGICDKYVLLVLKKAMDVILAETYVKAKKCATSLWRKQKSNLPRVGNDDNKTAKKCAKKPAKRFFKKPDKRSAKKSAMRNTITEFAKDRLIPQYYQRL</sequence>
<keyword evidence="2" id="KW-1185">Reference proteome</keyword>
<comment type="caution">
    <text evidence="1">The sequence shown here is derived from an EMBL/GenBank/DDBJ whole genome shotgun (WGS) entry which is preliminary data.</text>
</comment>
<organism evidence="1 2">
    <name type="scientific">Candidatus Endonucleibacter bathymodioli</name>
    <dbReference type="NCBI Taxonomy" id="539814"/>
    <lineage>
        <taxon>Bacteria</taxon>
        <taxon>Pseudomonadati</taxon>
        <taxon>Pseudomonadota</taxon>
        <taxon>Gammaproteobacteria</taxon>
        <taxon>Oceanospirillales</taxon>
        <taxon>Endozoicomonadaceae</taxon>
        <taxon>Candidatus Endonucleibacter</taxon>
    </lineage>
</organism>
<dbReference type="EMBL" id="JASXSV010000008">
    <property type="protein sequence ID" value="MDP0588896.1"/>
    <property type="molecule type" value="Genomic_DNA"/>
</dbReference>
<name>A0AA90P0V0_9GAMM</name>
<gene>
    <name evidence="1" type="ORF">QS748_06785</name>
</gene>